<dbReference type="Gene3D" id="3.30.1450.10">
    <property type="match status" value="1"/>
</dbReference>
<evidence type="ECO:0000313" key="6">
    <source>
        <dbReference type="EMBL" id="QJR12335.1"/>
    </source>
</evidence>
<comment type="similarity">
    <text evidence="4">Belongs to the BamE family.</text>
</comment>
<reference evidence="6 7" key="1">
    <citation type="submission" date="2020-04" db="EMBL/GenBank/DDBJ databases">
        <title>Usitatibacter rugosus gen. nov., sp. nov. and Usitatibacter palustris sp. nov., novel members of Usitatibacteraceae fam. nov. within the order Nitrosomonadales isolated from soil.</title>
        <authorList>
            <person name="Huber K.J."/>
            <person name="Neumann-Schaal M."/>
            <person name="Geppert A."/>
            <person name="Luckner M."/>
            <person name="Wanner G."/>
            <person name="Overmann J."/>
        </authorList>
    </citation>
    <scope>NUCLEOTIDE SEQUENCE [LARGE SCALE GENOMIC DNA]</scope>
    <source>
        <strain evidence="6 7">0125_3</strain>
    </source>
</reference>
<evidence type="ECO:0000313" key="7">
    <source>
        <dbReference type="Proteomes" id="UP000501534"/>
    </source>
</evidence>
<dbReference type="RefSeq" id="WP_171094449.1">
    <property type="nucleotide sequence ID" value="NZ_CP053069.1"/>
</dbReference>
<dbReference type="PANTHER" id="PTHR37482">
    <property type="entry name" value="OUTER MEMBRANE PROTEIN ASSEMBLY FACTOR BAME"/>
    <property type="match status" value="1"/>
</dbReference>
<accession>A0A6M4GZ91</accession>
<keyword evidence="4" id="KW-0564">Palmitate</keyword>
<dbReference type="Proteomes" id="UP000501534">
    <property type="component" value="Chromosome"/>
</dbReference>
<comment type="subunit">
    <text evidence="4">Part of the Bam complex.</text>
</comment>
<keyword evidence="3 4" id="KW-0998">Cell outer membrane</keyword>
<dbReference type="GO" id="GO:1990063">
    <property type="term" value="C:Bam protein complex"/>
    <property type="evidence" value="ECO:0007669"/>
    <property type="project" value="TreeGrafter"/>
</dbReference>
<dbReference type="InterPro" id="IPR026592">
    <property type="entry name" value="BamE"/>
</dbReference>
<dbReference type="GO" id="GO:0043165">
    <property type="term" value="P:Gram-negative-bacterium-type cell outer membrane assembly"/>
    <property type="evidence" value="ECO:0007669"/>
    <property type="project" value="UniProtKB-UniRule"/>
</dbReference>
<comment type="subcellular location">
    <subcellularLocation>
        <location evidence="4">Cell outer membrane</location>
        <topology evidence="4">Lipid-anchor</topology>
    </subcellularLocation>
</comment>
<organism evidence="6 7">
    <name type="scientific">Usitatibacter rugosus</name>
    <dbReference type="NCBI Taxonomy" id="2732067"/>
    <lineage>
        <taxon>Bacteria</taxon>
        <taxon>Pseudomonadati</taxon>
        <taxon>Pseudomonadota</taxon>
        <taxon>Betaproteobacteria</taxon>
        <taxon>Nitrosomonadales</taxon>
        <taxon>Usitatibacteraceae</taxon>
        <taxon>Usitatibacter</taxon>
    </lineage>
</organism>
<dbReference type="PANTHER" id="PTHR37482:SF1">
    <property type="entry name" value="OUTER MEMBRANE PROTEIN ASSEMBLY FACTOR BAME"/>
    <property type="match status" value="1"/>
</dbReference>
<evidence type="ECO:0000256" key="3">
    <source>
        <dbReference type="ARBA" id="ARBA00023237"/>
    </source>
</evidence>
<evidence type="ECO:0000259" key="5">
    <source>
        <dbReference type="Pfam" id="PF04355"/>
    </source>
</evidence>
<keyword evidence="4" id="KW-0449">Lipoprotein</keyword>
<dbReference type="EMBL" id="CP053069">
    <property type="protein sequence ID" value="QJR12335.1"/>
    <property type="molecule type" value="Genomic_DNA"/>
</dbReference>
<proteinExistence type="inferred from homology"/>
<dbReference type="AlphaFoldDB" id="A0A6M4GZ91"/>
<keyword evidence="2 4" id="KW-0472">Membrane</keyword>
<feature type="domain" description="Outer membrane protein assembly factor BamE" evidence="5">
    <location>
        <begin position="27"/>
        <end position="95"/>
    </location>
</feature>
<dbReference type="HAMAP" id="MF_00925">
    <property type="entry name" value="OM_assembly_BamE"/>
    <property type="match status" value="1"/>
</dbReference>
<name>A0A6M4GZ91_9PROT</name>
<dbReference type="InterPro" id="IPR007450">
    <property type="entry name" value="BamE_dom"/>
</dbReference>
<evidence type="ECO:0000256" key="1">
    <source>
        <dbReference type="ARBA" id="ARBA00022729"/>
    </source>
</evidence>
<dbReference type="PROSITE" id="PS51257">
    <property type="entry name" value="PROKAR_LIPOPROTEIN"/>
    <property type="match status" value="1"/>
</dbReference>
<dbReference type="GO" id="GO:0030674">
    <property type="term" value="F:protein-macromolecule adaptor activity"/>
    <property type="evidence" value="ECO:0007669"/>
    <property type="project" value="TreeGrafter"/>
</dbReference>
<dbReference type="InterPro" id="IPR037873">
    <property type="entry name" value="BamE-like"/>
</dbReference>
<comment type="function">
    <text evidence="4">Part of the outer membrane protein assembly complex, which is involved in assembly and insertion of beta-barrel proteins into the outer membrane.</text>
</comment>
<keyword evidence="7" id="KW-1185">Reference proteome</keyword>
<gene>
    <name evidence="4 6" type="primary">bamE</name>
    <name evidence="6" type="ORF">DSM104443_03421</name>
</gene>
<protein>
    <recommendedName>
        <fullName evidence="4">Outer membrane protein assembly factor BamE</fullName>
    </recommendedName>
</protein>
<evidence type="ECO:0000256" key="2">
    <source>
        <dbReference type="ARBA" id="ARBA00023136"/>
    </source>
</evidence>
<dbReference type="GO" id="GO:0051205">
    <property type="term" value="P:protein insertion into membrane"/>
    <property type="evidence" value="ECO:0007669"/>
    <property type="project" value="UniProtKB-UniRule"/>
</dbReference>
<sequence>MRFTFTTLCLAAAVLSGCVHKIDIQQGNVVVAEQLAKVKVGMSRPEVRQTLGTPLLADAFHANRWDYFFYNEKKGREIERNKITIHFADDKVTRIDGAAPVAIKGEERK</sequence>
<evidence type="ECO:0000256" key="4">
    <source>
        <dbReference type="HAMAP-Rule" id="MF_00925"/>
    </source>
</evidence>
<keyword evidence="1 4" id="KW-0732">Signal</keyword>
<dbReference type="Pfam" id="PF04355">
    <property type="entry name" value="BamE"/>
    <property type="match status" value="1"/>
</dbReference>
<dbReference type="KEGG" id="uru:DSM104443_03421"/>